<feature type="transmembrane region" description="Helical" evidence="1">
    <location>
        <begin position="164"/>
        <end position="191"/>
    </location>
</feature>
<organism evidence="2 3">
    <name type="scientific">Candidatus Anaerobutyricum stercoris</name>
    <dbReference type="NCBI Taxonomy" id="2838457"/>
    <lineage>
        <taxon>Bacteria</taxon>
        <taxon>Bacillati</taxon>
        <taxon>Bacillota</taxon>
        <taxon>Clostridia</taxon>
        <taxon>Lachnospirales</taxon>
        <taxon>Lachnospiraceae</taxon>
        <taxon>Anaerobutyricum</taxon>
    </lineage>
</organism>
<gene>
    <name evidence="2" type="ORF">H9968_00835</name>
</gene>
<dbReference type="Pfam" id="PF09586">
    <property type="entry name" value="YfhO"/>
    <property type="match status" value="2"/>
</dbReference>
<reference evidence="2" key="1">
    <citation type="journal article" date="2021" name="PeerJ">
        <title>Extensive microbial diversity within the chicken gut microbiome revealed by metagenomics and culture.</title>
        <authorList>
            <person name="Gilroy R."/>
            <person name="Ravi A."/>
            <person name="Getino M."/>
            <person name="Pursley I."/>
            <person name="Horton D.L."/>
            <person name="Alikhan N.F."/>
            <person name="Baker D."/>
            <person name="Gharbi K."/>
            <person name="Hall N."/>
            <person name="Watson M."/>
            <person name="Adriaenssens E.M."/>
            <person name="Foster-Nyarko E."/>
            <person name="Jarju S."/>
            <person name="Secka A."/>
            <person name="Antonio M."/>
            <person name="Oren A."/>
            <person name="Chaudhuri R.R."/>
            <person name="La Ragione R."/>
            <person name="Hildebrand F."/>
            <person name="Pallen M.J."/>
        </authorList>
    </citation>
    <scope>NUCLEOTIDE SEQUENCE</scope>
    <source>
        <strain evidence="2">CHK179-28034</strain>
    </source>
</reference>
<evidence type="ECO:0000256" key="1">
    <source>
        <dbReference type="SAM" id="Phobius"/>
    </source>
</evidence>
<dbReference type="AlphaFoldDB" id="A0A9D2EJD1"/>
<protein>
    <submittedName>
        <fullName evidence="2">YfhO family protein</fullName>
    </submittedName>
</protein>
<dbReference type="PANTHER" id="PTHR38454">
    <property type="entry name" value="INTEGRAL MEMBRANE PROTEIN-RELATED"/>
    <property type="match status" value="1"/>
</dbReference>
<feature type="transmembrane region" description="Helical" evidence="1">
    <location>
        <begin position="211"/>
        <end position="233"/>
    </location>
</feature>
<dbReference type="InterPro" id="IPR018580">
    <property type="entry name" value="Uncharacterised_YfhO"/>
</dbReference>
<feature type="transmembrane region" description="Helical" evidence="1">
    <location>
        <begin position="113"/>
        <end position="130"/>
    </location>
</feature>
<sequence length="634" mass="71259">MICCTGFALVGVYPFGDRSALVIDGVHQYIGMYEELLRQIKQGWSFAFSDHAMGYSFYNLFSYYLSSPFSLLILFLMQFIYVNEAVTIAILVKIGLTGTFMTWYVLRKIPSHTITAVCIGSMYALSNFVLGYYSNLMWLDCVMLLPVLAWSLEELIYFGRWKKYSFILGYCIISNYYMGFIICIFSVLYYTAETYGAEERDEVWWKSGLKYAGASVLGGGLAAIILVPAVFAVSKTTAARQAGLLITGGTYGDIWEQLGRLLFDSYPYATSGNQASVNLYCGCAVLLFYLAGFHFQTLNLLLHGLHKPVGMPNRFAFVFVFLLLKAAAEGWGKVGEINRRQLAQGIGISVLFCFFIGSRMGNVKTASSMSLLILYGMLLAMVLGFYRKKYVQKENVLSWVYEMLKGESQWRIILGGLILCEISVHAVLSICNTGSANRNVYVDSGREIRRMLKEKEQEDPGQTYVYRTDIVNPVLRNEELLYGLNGILMFSSTNTDEMAAWMEKMGFETGKNRFQYSGLAEVMDMLLGIRFLAYRNGLQMDTCYQKITDGVYFDLYKNPRALSGGDLVDEGVKDSHLEGDNPLEIQNKLLDKMGCGPLYTVENVNAPSVRSGESGSLFEINLKGGEHGYLFFQL</sequence>
<feature type="transmembrane region" description="Helical" evidence="1">
    <location>
        <begin position="87"/>
        <end position="106"/>
    </location>
</feature>
<feature type="transmembrane region" description="Helical" evidence="1">
    <location>
        <begin position="342"/>
        <end position="360"/>
    </location>
</feature>
<accession>A0A9D2EJD1</accession>
<keyword evidence="1" id="KW-0812">Transmembrane</keyword>
<keyword evidence="1" id="KW-0472">Membrane</keyword>
<comment type="caution">
    <text evidence="2">The sequence shown here is derived from an EMBL/GenBank/DDBJ whole genome shotgun (WGS) entry which is preliminary data.</text>
</comment>
<feature type="transmembrane region" description="Helical" evidence="1">
    <location>
        <begin position="315"/>
        <end position="335"/>
    </location>
</feature>
<keyword evidence="1" id="KW-1133">Transmembrane helix</keyword>
<feature type="transmembrane region" description="Helical" evidence="1">
    <location>
        <begin position="61"/>
        <end position="81"/>
    </location>
</feature>
<reference evidence="2" key="2">
    <citation type="submission" date="2021-04" db="EMBL/GenBank/DDBJ databases">
        <authorList>
            <person name="Gilroy R."/>
        </authorList>
    </citation>
    <scope>NUCLEOTIDE SEQUENCE</scope>
    <source>
        <strain evidence="2">CHK179-28034</strain>
    </source>
</reference>
<name>A0A9D2EJD1_9FIRM</name>
<evidence type="ECO:0000313" key="2">
    <source>
        <dbReference type="EMBL" id="HIZ38460.1"/>
    </source>
</evidence>
<proteinExistence type="predicted"/>
<dbReference type="Proteomes" id="UP000824049">
    <property type="component" value="Unassembled WGS sequence"/>
</dbReference>
<dbReference type="PANTHER" id="PTHR38454:SF1">
    <property type="entry name" value="INTEGRAL MEMBRANE PROTEIN"/>
    <property type="match status" value="1"/>
</dbReference>
<evidence type="ECO:0000313" key="3">
    <source>
        <dbReference type="Proteomes" id="UP000824049"/>
    </source>
</evidence>
<dbReference type="EMBL" id="DXBR01000010">
    <property type="protein sequence ID" value="HIZ38460.1"/>
    <property type="molecule type" value="Genomic_DNA"/>
</dbReference>
<feature type="transmembrane region" description="Helical" evidence="1">
    <location>
        <begin position="366"/>
        <end position="386"/>
    </location>
</feature>
<feature type="transmembrane region" description="Helical" evidence="1">
    <location>
        <begin position="277"/>
        <end position="295"/>
    </location>
</feature>